<evidence type="ECO:0000313" key="1">
    <source>
        <dbReference type="EMBL" id="KAJ1162570.1"/>
    </source>
</evidence>
<proteinExistence type="predicted"/>
<gene>
    <name evidence="1" type="ORF">NDU88_003038</name>
</gene>
<name>A0AAV7SEG5_PLEWA</name>
<keyword evidence="2" id="KW-1185">Reference proteome</keyword>
<comment type="caution">
    <text evidence="1">The sequence shown here is derived from an EMBL/GenBank/DDBJ whole genome shotgun (WGS) entry which is preliminary data.</text>
</comment>
<reference evidence="1" key="1">
    <citation type="journal article" date="2022" name="bioRxiv">
        <title>Sequencing and chromosome-scale assembly of the giantPleurodeles waltlgenome.</title>
        <authorList>
            <person name="Brown T."/>
            <person name="Elewa A."/>
            <person name="Iarovenko S."/>
            <person name="Subramanian E."/>
            <person name="Araus A.J."/>
            <person name="Petzold A."/>
            <person name="Susuki M."/>
            <person name="Suzuki K.-i.T."/>
            <person name="Hayashi T."/>
            <person name="Toyoda A."/>
            <person name="Oliveira C."/>
            <person name="Osipova E."/>
            <person name="Leigh N.D."/>
            <person name="Simon A."/>
            <person name="Yun M.H."/>
        </authorList>
    </citation>
    <scope>NUCLEOTIDE SEQUENCE</scope>
    <source>
        <strain evidence="1">20211129_DDA</strain>
        <tissue evidence="1">Liver</tissue>
    </source>
</reference>
<dbReference type="Proteomes" id="UP001066276">
    <property type="component" value="Chromosome 4_2"/>
</dbReference>
<evidence type="ECO:0000313" key="2">
    <source>
        <dbReference type="Proteomes" id="UP001066276"/>
    </source>
</evidence>
<dbReference type="AlphaFoldDB" id="A0AAV7SEG5"/>
<sequence length="115" mass="13135">MLPCSFRPPLETRNTEAGGVTASRVYFRWKKCWRFESLFVVGRPVSNPKPPQIRYCFCTRKDCQWVTESHWPLLGKCAGLCWSRRMHGVSKCAREAEEAAKIGPAKGILCFGIRV</sequence>
<dbReference type="EMBL" id="JANPWB010000008">
    <property type="protein sequence ID" value="KAJ1162570.1"/>
    <property type="molecule type" value="Genomic_DNA"/>
</dbReference>
<accession>A0AAV7SEG5</accession>
<organism evidence="1 2">
    <name type="scientific">Pleurodeles waltl</name>
    <name type="common">Iberian ribbed newt</name>
    <dbReference type="NCBI Taxonomy" id="8319"/>
    <lineage>
        <taxon>Eukaryota</taxon>
        <taxon>Metazoa</taxon>
        <taxon>Chordata</taxon>
        <taxon>Craniata</taxon>
        <taxon>Vertebrata</taxon>
        <taxon>Euteleostomi</taxon>
        <taxon>Amphibia</taxon>
        <taxon>Batrachia</taxon>
        <taxon>Caudata</taxon>
        <taxon>Salamandroidea</taxon>
        <taxon>Salamandridae</taxon>
        <taxon>Pleurodelinae</taxon>
        <taxon>Pleurodeles</taxon>
    </lineage>
</organism>
<protein>
    <submittedName>
        <fullName evidence="1">Uncharacterized protein</fullName>
    </submittedName>
</protein>